<dbReference type="InterPro" id="IPR012340">
    <property type="entry name" value="NA-bd_OB-fold"/>
</dbReference>
<gene>
    <name evidence="6" type="primary">infA</name>
    <name evidence="6" type="ORF">LFWB_2290</name>
</gene>
<dbReference type="GO" id="GO:0043022">
    <property type="term" value="F:ribosome binding"/>
    <property type="evidence" value="ECO:0007669"/>
    <property type="project" value="TreeGrafter"/>
</dbReference>
<dbReference type="Proteomes" id="UP000672038">
    <property type="component" value="Chromosome"/>
</dbReference>
<reference evidence="6" key="1">
    <citation type="submission" date="2020-06" db="EMBL/GenBank/DDBJ databases">
        <title>Complete genome sequence of Candidatus Phytoplasma luffae NCHU2019.</title>
        <authorList>
            <person name="Cho S.-T."/>
            <person name="Tan C.-M."/>
            <person name="Li J.-R."/>
            <person name="Chien Y.-Y."/>
            <person name="Chiu Y.-C."/>
            <person name="Yang J.-Y."/>
            <person name="Kuo C.-H."/>
        </authorList>
    </citation>
    <scope>NUCLEOTIDE SEQUENCE</scope>
    <source>
        <strain evidence="6">NCHU2019</strain>
    </source>
</reference>
<protein>
    <submittedName>
        <fullName evidence="6">Translation initiation factor IF-1</fullName>
    </submittedName>
</protein>
<evidence type="ECO:0000256" key="3">
    <source>
        <dbReference type="ARBA" id="ARBA00022917"/>
    </source>
</evidence>
<dbReference type="InterPro" id="IPR004368">
    <property type="entry name" value="TIF_IF1"/>
</dbReference>
<dbReference type="SUPFAM" id="SSF50249">
    <property type="entry name" value="Nucleic acid-binding proteins"/>
    <property type="match status" value="1"/>
</dbReference>
<proteinExistence type="inferred from homology"/>
<dbReference type="InterPro" id="IPR006196">
    <property type="entry name" value="RNA-binding_domain_S1_IF1"/>
</dbReference>
<sequence>MINNDIETLDALVVGILPNSKFKLELPDKRVIIAYISGKIRTNKIRILLGDKVKVDYRGRIIFRYI</sequence>
<keyword evidence="7" id="KW-1185">Reference proteome</keyword>
<feature type="domain" description="S1-like" evidence="5">
    <location>
        <begin position="1"/>
        <end position="66"/>
    </location>
</feature>
<dbReference type="RefSeq" id="WP_210954847.1">
    <property type="nucleotide sequence ID" value="NZ_CP054393.1"/>
</dbReference>
<dbReference type="Gene3D" id="2.40.50.140">
    <property type="entry name" value="Nucleic acid-binding proteins"/>
    <property type="match status" value="1"/>
</dbReference>
<evidence type="ECO:0000256" key="4">
    <source>
        <dbReference type="PROSITE-ProRule" id="PRU00181"/>
    </source>
</evidence>
<keyword evidence="3 4" id="KW-0648">Protein biosynthesis</keyword>
<comment type="similarity">
    <text evidence="1">Belongs to the IF-1 family.</text>
</comment>
<dbReference type="KEGG" id="pluf:LFWB_2290"/>
<dbReference type="GO" id="GO:0003723">
    <property type="term" value="F:RNA binding"/>
    <property type="evidence" value="ECO:0007669"/>
    <property type="project" value="InterPro"/>
</dbReference>
<evidence type="ECO:0000313" key="7">
    <source>
        <dbReference type="Proteomes" id="UP000672038"/>
    </source>
</evidence>
<dbReference type="GO" id="GO:0003743">
    <property type="term" value="F:translation initiation factor activity"/>
    <property type="evidence" value="ECO:0007669"/>
    <property type="project" value="UniProtKB-UniRule"/>
</dbReference>
<dbReference type="EMBL" id="CP054393">
    <property type="protein sequence ID" value="QTX02799.1"/>
    <property type="molecule type" value="Genomic_DNA"/>
</dbReference>
<evidence type="ECO:0000256" key="2">
    <source>
        <dbReference type="ARBA" id="ARBA00022540"/>
    </source>
</evidence>
<dbReference type="PROSITE" id="PS50832">
    <property type="entry name" value="S1_IF1_TYPE"/>
    <property type="match status" value="1"/>
</dbReference>
<keyword evidence="2 4" id="KW-0396">Initiation factor</keyword>
<evidence type="ECO:0000259" key="5">
    <source>
        <dbReference type="PROSITE" id="PS50832"/>
    </source>
</evidence>
<dbReference type="PANTHER" id="PTHR33370">
    <property type="entry name" value="TRANSLATION INITIATION FACTOR IF-1, CHLOROPLASTIC"/>
    <property type="match status" value="1"/>
</dbReference>
<organism evidence="6 7">
    <name type="scientific">Loofah witches'-broom phytoplasma</name>
    <dbReference type="NCBI Taxonomy" id="35773"/>
    <lineage>
        <taxon>Bacteria</taxon>
        <taxon>Bacillati</taxon>
        <taxon>Mycoplasmatota</taxon>
        <taxon>Mollicutes</taxon>
        <taxon>Acholeplasmatales</taxon>
        <taxon>Acholeplasmataceae</taxon>
        <taxon>Candidatus Phytoplasma</taxon>
        <taxon>16SrVIII (Loofah witches'-broom group)</taxon>
    </lineage>
</organism>
<evidence type="ECO:0000313" key="6">
    <source>
        <dbReference type="EMBL" id="QTX02799.1"/>
    </source>
</evidence>
<dbReference type="GO" id="GO:0005829">
    <property type="term" value="C:cytosol"/>
    <property type="evidence" value="ECO:0007669"/>
    <property type="project" value="TreeGrafter"/>
</dbReference>
<name>A0A975FIY8_LOWBP</name>
<evidence type="ECO:0000256" key="1">
    <source>
        <dbReference type="ARBA" id="ARBA00010939"/>
    </source>
</evidence>
<accession>A0A975FIY8</accession>
<dbReference type="AlphaFoldDB" id="A0A975FIY8"/>
<dbReference type="Pfam" id="PF01176">
    <property type="entry name" value="eIF-1a"/>
    <property type="match status" value="1"/>
</dbReference>
<dbReference type="PANTHER" id="PTHR33370:SF1">
    <property type="entry name" value="TRANSLATION INITIATION FACTOR IF-1, CHLOROPLASTIC"/>
    <property type="match status" value="1"/>
</dbReference>